<protein>
    <submittedName>
        <fullName evidence="2">Uncharacterized protein</fullName>
    </submittedName>
</protein>
<evidence type="ECO:0000313" key="3">
    <source>
        <dbReference type="Proteomes" id="UP000800092"/>
    </source>
</evidence>
<gene>
    <name evidence="2" type="ORF">EV356DRAFT_512023</name>
</gene>
<accession>A0A6A6GTV4</accession>
<evidence type="ECO:0000313" key="2">
    <source>
        <dbReference type="EMBL" id="KAF2228998.1"/>
    </source>
</evidence>
<dbReference type="AlphaFoldDB" id="A0A6A6GTV4"/>
<keyword evidence="3" id="KW-1185">Reference proteome</keyword>
<feature type="region of interest" description="Disordered" evidence="1">
    <location>
        <begin position="38"/>
        <end position="61"/>
    </location>
</feature>
<organism evidence="2 3">
    <name type="scientific">Viridothelium virens</name>
    <name type="common">Speckled blister lichen</name>
    <name type="synonym">Trypethelium virens</name>
    <dbReference type="NCBI Taxonomy" id="1048519"/>
    <lineage>
        <taxon>Eukaryota</taxon>
        <taxon>Fungi</taxon>
        <taxon>Dikarya</taxon>
        <taxon>Ascomycota</taxon>
        <taxon>Pezizomycotina</taxon>
        <taxon>Dothideomycetes</taxon>
        <taxon>Dothideomycetes incertae sedis</taxon>
        <taxon>Trypetheliales</taxon>
        <taxon>Trypetheliaceae</taxon>
        <taxon>Viridothelium</taxon>
    </lineage>
</organism>
<reference evidence="2" key="1">
    <citation type="journal article" date="2020" name="Stud. Mycol.">
        <title>101 Dothideomycetes genomes: a test case for predicting lifestyles and emergence of pathogens.</title>
        <authorList>
            <person name="Haridas S."/>
            <person name="Albert R."/>
            <person name="Binder M."/>
            <person name="Bloem J."/>
            <person name="Labutti K."/>
            <person name="Salamov A."/>
            <person name="Andreopoulos B."/>
            <person name="Baker S."/>
            <person name="Barry K."/>
            <person name="Bills G."/>
            <person name="Bluhm B."/>
            <person name="Cannon C."/>
            <person name="Castanera R."/>
            <person name="Culley D."/>
            <person name="Daum C."/>
            <person name="Ezra D."/>
            <person name="Gonzalez J."/>
            <person name="Henrissat B."/>
            <person name="Kuo A."/>
            <person name="Liang C."/>
            <person name="Lipzen A."/>
            <person name="Lutzoni F."/>
            <person name="Magnuson J."/>
            <person name="Mondo S."/>
            <person name="Nolan M."/>
            <person name="Ohm R."/>
            <person name="Pangilinan J."/>
            <person name="Park H.-J."/>
            <person name="Ramirez L."/>
            <person name="Alfaro M."/>
            <person name="Sun H."/>
            <person name="Tritt A."/>
            <person name="Yoshinaga Y."/>
            <person name="Zwiers L.-H."/>
            <person name="Turgeon B."/>
            <person name="Goodwin S."/>
            <person name="Spatafora J."/>
            <person name="Crous P."/>
            <person name="Grigoriev I."/>
        </authorList>
    </citation>
    <scope>NUCLEOTIDE SEQUENCE</scope>
    <source>
        <strain evidence="2">Tuck. ex Michener</strain>
    </source>
</reference>
<proteinExistence type="predicted"/>
<name>A0A6A6GTV4_VIRVR</name>
<evidence type="ECO:0000256" key="1">
    <source>
        <dbReference type="SAM" id="MobiDB-lite"/>
    </source>
</evidence>
<feature type="region of interest" description="Disordered" evidence="1">
    <location>
        <begin position="137"/>
        <end position="159"/>
    </location>
</feature>
<dbReference type="EMBL" id="ML991880">
    <property type="protein sequence ID" value="KAF2228998.1"/>
    <property type="molecule type" value="Genomic_DNA"/>
</dbReference>
<sequence>MQLSIDMDGGECDDEVEVGSWRCKRVAVIRPSLSAAPLSPPLREESSQQFQRNASRHARPHPALALIPPPCSYVESLLARHDVPSLRYRILRFTRCRWPGMPYEKNFRRYRRPTPVAESAVGLSLFDAVTQYPTLHGRAHSQPQTNATARGLLPSTIPT</sequence>
<dbReference type="Proteomes" id="UP000800092">
    <property type="component" value="Unassembled WGS sequence"/>
</dbReference>